<keyword evidence="5" id="KW-0804">Transcription</keyword>
<name>A0A7W9EQ88_9HYPH</name>
<dbReference type="InterPro" id="IPR015422">
    <property type="entry name" value="PyrdxlP-dep_Trfase_small"/>
</dbReference>
<dbReference type="SUPFAM" id="SSF46785">
    <property type="entry name" value="Winged helix' DNA-binding domain"/>
    <property type="match status" value="1"/>
</dbReference>
<proteinExistence type="inferred from homology"/>
<dbReference type="InterPro" id="IPR015424">
    <property type="entry name" value="PyrdxlP-dep_Trfase"/>
</dbReference>
<dbReference type="InterPro" id="IPR015421">
    <property type="entry name" value="PyrdxlP-dep_Trfase_major"/>
</dbReference>
<dbReference type="RefSeq" id="WP_183658329.1">
    <property type="nucleotide sequence ID" value="NZ_JACIJG010000036.1"/>
</dbReference>
<dbReference type="CDD" id="cd00609">
    <property type="entry name" value="AAT_like"/>
    <property type="match status" value="1"/>
</dbReference>
<dbReference type="Gene3D" id="1.10.10.10">
    <property type="entry name" value="Winged helix-like DNA-binding domain superfamily/Winged helix DNA-binding domain"/>
    <property type="match status" value="1"/>
</dbReference>
<evidence type="ECO:0000313" key="8">
    <source>
        <dbReference type="Proteomes" id="UP000555546"/>
    </source>
</evidence>
<keyword evidence="2" id="KW-0663">Pyridoxal phosphate</keyword>
<dbReference type="GO" id="GO:0003700">
    <property type="term" value="F:DNA-binding transcription factor activity"/>
    <property type="evidence" value="ECO:0007669"/>
    <property type="project" value="InterPro"/>
</dbReference>
<organism evidence="7 8">
    <name type="scientific">Brucella daejeonensis</name>
    <dbReference type="NCBI Taxonomy" id="659015"/>
    <lineage>
        <taxon>Bacteria</taxon>
        <taxon>Pseudomonadati</taxon>
        <taxon>Pseudomonadota</taxon>
        <taxon>Alphaproteobacteria</taxon>
        <taxon>Hyphomicrobiales</taxon>
        <taxon>Brucellaceae</taxon>
        <taxon>Brucella/Ochrobactrum group</taxon>
        <taxon>Brucella</taxon>
    </lineage>
</organism>
<dbReference type="Pfam" id="PF00392">
    <property type="entry name" value="GntR"/>
    <property type="match status" value="1"/>
</dbReference>
<protein>
    <submittedName>
        <fullName evidence="7">DNA-binding transcriptional MocR family regulator</fullName>
    </submittedName>
</protein>
<keyword evidence="3" id="KW-0805">Transcription regulation</keyword>
<dbReference type="Gene3D" id="3.40.640.10">
    <property type="entry name" value="Type I PLP-dependent aspartate aminotransferase-like (Major domain)"/>
    <property type="match status" value="1"/>
</dbReference>
<dbReference type="InterPro" id="IPR036390">
    <property type="entry name" value="WH_DNA-bd_sf"/>
</dbReference>
<gene>
    <name evidence="7" type="ORF">FHS76_004488</name>
</gene>
<keyword evidence="8" id="KW-1185">Reference proteome</keyword>
<reference evidence="7 8" key="1">
    <citation type="submission" date="2020-08" db="EMBL/GenBank/DDBJ databases">
        <title>Genomic Encyclopedia of Type Strains, Phase IV (KMG-IV): sequencing the most valuable type-strain genomes for metagenomic binning, comparative biology and taxonomic classification.</title>
        <authorList>
            <person name="Goeker M."/>
        </authorList>
    </citation>
    <scope>NUCLEOTIDE SEQUENCE [LARGE SCALE GENOMIC DNA]</scope>
    <source>
        <strain evidence="7 8">DSM 26944</strain>
    </source>
</reference>
<dbReference type="InterPro" id="IPR004839">
    <property type="entry name" value="Aminotransferase_I/II_large"/>
</dbReference>
<evidence type="ECO:0000259" key="6">
    <source>
        <dbReference type="PROSITE" id="PS50949"/>
    </source>
</evidence>
<dbReference type="InterPro" id="IPR051446">
    <property type="entry name" value="HTH_trans_reg/aminotransferase"/>
</dbReference>
<dbReference type="GO" id="GO:0003677">
    <property type="term" value="F:DNA binding"/>
    <property type="evidence" value="ECO:0007669"/>
    <property type="project" value="UniProtKB-KW"/>
</dbReference>
<evidence type="ECO:0000256" key="2">
    <source>
        <dbReference type="ARBA" id="ARBA00022898"/>
    </source>
</evidence>
<evidence type="ECO:0000256" key="5">
    <source>
        <dbReference type="ARBA" id="ARBA00023163"/>
    </source>
</evidence>
<dbReference type="SUPFAM" id="SSF53383">
    <property type="entry name" value="PLP-dependent transferases"/>
    <property type="match status" value="1"/>
</dbReference>
<accession>A0A7W9EQ88</accession>
<sequence>MTNSTSTDIERNQYLYTSLVLDFANQIRSGGKEPGEKLPSLRKLAEDVGVSVTTVLTAYEELVALGLIESRPKSGFFVSRTKLASVNIPGRTSPRGNALQLSISKPAMALLSQVSRTDVAPLGCAVPSAELLDTIKIDRLMNRINRTAQGRLNTYAPALGLQELREQLAKRHAGIGDFADPEQIIITNGCTEALSLILQTVARRGDTIALESPTYFGVLQILEAQGLRVLELPTDHQGVCPDDLRTCLSRHNVAACLFSSSYSNPMGATMPDDRKVKILDILAEHKVPLIEDDTYGDLVLRGSRPKPFTAFNSKAEVFYCSSFSKSVAPGYRIGWVRVKTRLDEIADRKFAASLCNAILPQVAMARFIETGAYARHVRKVLSALRNNLVRSRLQIASSFPASTKISDPAGGFVLWLELPPGFDSEELFQIALKKKICFAPGTIFSATDTYRNCLRISCGHHWDDSISSAILTLGGLATEQLLDVTTSGSIEKFPLKEIPKGA</sequence>
<dbReference type="CDD" id="cd07377">
    <property type="entry name" value="WHTH_GntR"/>
    <property type="match status" value="1"/>
</dbReference>
<evidence type="ECO:0000256" key="3">
    <source>
        <dbReference type="ARBA" id="ARBA00023015"/>
    </source>
</evidence>
<comment type="similarity">
    <text evidence="1">In the C-terminal section; belongs to the class-I pyridoxal-phosphate-dependent aminotransferase family.</text>
</comment>
<dbReference type="SMART" id="SM00345">
    <property type="entry name" value="HTH_GNTR"/>
    <property type="match status" value="1"/>
</dbReference>
<dbReference type="EMBL" id="JACIJG010000036">
    <property type="protein sequence ID" value="MBB5704566.1"/>
    <property type="molecule type" value="Genomic_DNA"/>
</dbReference>
<dbReference type="Gene3D" id="3.90.1150.10">
    <property type="entry name" value="Aspartate Aminotransferase, domain 1"/>
    <property type="match status" value="1"/>
</dbReference>
<dbReference type="Pfam" id="PF00155">
    <property type="entry name" value="Aminotran_1_2"/>
    <property type="match status" value="1"/>
</dbReference>
<dbReference type="PROSITE" id="PS50949">
    <property type="entry name" value="HTH_GNTR"/>
    <property type="match status" value="1"/>
</dbReference>
<dbReference type="AlphaFoldDB" id="A0A7W9EQ88"/>
<dbReference type="InterPro" id="IPR036388">
    <property type="entry name" value="WH-like_DNA-bd_sf"/>
</dbReference>
<dbReference type="GO" id="GO:0030170">
    <property type="term" value="F:pyridoxal phosphate binding"/>
    <property type="evidence" value="ECO:0007669"/>
    <property type="project" value="InterPro"/>
</dbReference>
<dbReference type="PANTHER" id="PTHR46577:SF2">
    <property type="entry name" value="TRANSCRIPTIONAL REGULATORY PROTEIN"/>
    <property type="match status" value="1"/>
</dbReference>
<keyword evidence="4 7" id="KW-0238">DNA-binding</keyword>
<feature type="domain" description="HTH gntR-type" evidence="6">
    <location>
        <begin position="13"/>
        <end position="81"/>
    </location>
</feature>
<evidence type="ECO:0000256" key="4">
    <source>
        <dbReference type="ARBA" id="ARBA00023125"/>
    </source>
</evidence>
<dbReference type="PANTHER" id="PTHR46577">
    <property type="entry name" value="HTH-TYPE TRANSCRIPTIONAL REGULATORY PROTEIN GABR"/>
    <property type="match status" value="1"/>
</dbReference>
<dbReference type="Proteomes" id="UP000555546">
    <property type="component" value="Unassembled WGS sequence"/>
</dbReference>
<evidence type="ECO:0000313" key="7">
    <source>
        <dbReference type="EMBL" id="MBB5704566.1"/>
    </source>
</evidence>
<evidence type="ECO:0000256" key="1">
    <source>
        <dbReference type="ARBA" id="ARBA00005384"/>
    </source>
</evidence>
<dbReference type="InterPro" id="IPR000524">
    <property type="entry name" value="Tscrpt_reg_HTH_GntR"/>
</dbReference>
<comment type="caution">
    <text evidence="7">The sequence shown here is derived from an EMBL/GenBank/DDBJ whole genome shotgun (WGS) entry which is preliminary data.</text>
</comment>